<reference evidence="2 4" key="1">
    <citation type="submission" date="2013-02" db="EMBL/GenBank/DDBJ databases">
        <title>The Genome Sequence of Enterococcus raffinosus ATCC_49464.</title>
        <authorList>
            <consortium name="The Broad Institute Genome Sequencing Platform"/>
            <consortium name="The Broad Institute Genome Sequencing Center for Infectious Disease"/>
            <person name="Earl A.M."/>
            <person name="Gilmore M.S."/>
            <person name="Lebreton F."/>
            <person name="Walker B."/>
            <person name="Young S.K."/>
            <person name="Zeng Q."/>
            <person name="Gargeya S."/>
            <person name="Fitzgerald M."/>
            <person name="Haas B."/>
            <person name="Abouelleil A."/>
            <person name="Alvarado L."/>
            <person name="Arachchi H.M."/>
            <person name="Berlin A.M."/>
            <person name="Chapman S.B."/>
            <person name="Dewar J."/>
            <person name="Goldberg J."/>
            <person name="Griggs A."/>
            <person name="Gujja S."/>
            <person name="Hansen M."/>
            <person name="Howarth C."/>
            <person name="Imamovic A."/>
            <person name="Larimer J."/>
            <person name="McCowan C."/>
            <person name="Murphy C."/>
            <person name="Neiman D."/>
            <person name="Pearson M."/>
            <person name="Priest M."/>
            <person name="Roberts A."/>
            <person name="Saif S."/>
            <person name="Shea T."/>
            <person name="Sisk P."/>
            <person name="Sykes S."/>
            <person name="Wortman J."/>
            <person name="Nusbaum C."/>
            <person name="Birren B."/>
        </authorList>
    </citation>
    <scope>NUCLEOTIDE SEQUENCE [LARGE SCALE GENOMIC DNA]</scope>
    <source>
        <strain evidence="2 4">ATCC 49464</strain>
    </source>
</reference>
<dbReference type="AlphaFoldDB" id="R2R8Y2"/>
<accession>R2R8Y2</accession>
<dbReference type="Proteomes" id="UP000014158">
    <property type="component" value="Unassembled WGS sequence"/>
</dbReference>
<dbReference type="EMBL" id="ASWF01000003">
    <property type="protein sequence ID" value="EOT75719.1"/>
    <property type="molecule type" value="Genomic_DNA"/>
</dbReference>
<dbReference type="EMBL" id="AJAL01000014">
    <property type="protein sequence ID" value="EOH77026.1"/>
    <property type="molecule type" value="Genomic_DNA"/>
</dbReference>
<evidence type="ECO:0000313" key="2">
    <source>
        <dbReference type="EMBL" id="EOH77026.1"/>
    </source>
</evidence>
<feature type="compositionally biased region" description="Basic and acidic residues" evidence="1">
    <location>
        <begin position="37"/>
        <end position="56"/>
    </location>
</feature>
<evidence type="ECO:0000256" key="1">
    <source>
        <dbReference type="SAM" id="MobiDB-lite"/>
    </source>
</evidence>
<evidence type="ECO:0000313" key="5">
    <source>
        <dbReference type="Proteomes" id="UP000014158"/>
    </source>
</evidence>
<reference evidence="3 5" key="2">
    <citation type="submission" date="2013-03" db="EMBL/GenBank/DDBJ databases">
        <title>The Genome Sequence of Enterococcus raffinosus ATCC_49464 (PacBio/Illumina hybrid assembly).</title>
        <authorList>
            <consortium name="The Broad Institute Genomics Platform"/>
            <consortium name="The Broad Institute Genome Sequencing Center for Infectious Disease"/>
            <person name="Earl A."/>
            <person name="Russ C."/>
            <person name="Gilmore M."/>
            <person name="Surin D."/>
            <person name="Walker B."/>
            <person name="Young S."/>
            <person name="Zeng Q."/>
            <person name="Gargeya S."/>
            <person name="Fitzgerald M."/>
            <person name="Haas B."/>
            <person name="Abouelleil A."/>
            <person name="Allen A.W."/>
            <person name="Alvarado L."/>
            <person name="Arachchi H.M."/>
            <person name="Berlin A.M."/>
            <person name="Chapman S.B."/>
            <person name="Gainer-Dewar J."/>
            <person name="Goldberg J."/>
            <person name="Griggs A."/>
            <person name="Gujja S."/>
            <person name="Hansen M."/>
            <person name="Howarth C."/>
            <person name="Imamovic A."/>
            <person name="Ireland A."/>
            <person name="Larimer J."/>
            <person name="McCowan C."/>
            <person name="Murphy C."/>
            <person name="Pearson M."/>
            <person name="Poon T.W."/>
            <person name="Priest M."/>
            <person name="Roberts A."/>
            <person name="Saif S."/>
            <person name="Shea T."/>
            <person name="Sisk P."/>
            <person name="Sykes S."/>
            <person name="Wortman J."/>
            <person name="Nusbaum C."/>
            <person name="Birren B."/>
        </authorList>
    </citation>
    <scope>NUCLEOTIDE SEQUENCE [LARGE SCALE GENOMIC DNA]</scope>
    <source>
        <strain evidence="3 5">ATCC 49464</strain>
    </source>
</reference>
<feature type="region of interest" description="Disordered" evidence="1">
    <location>
        <begin position="83"/>
        <end position="132"/>
    </location>
</feature>
<organism evidence="2 4">
    <name type="scientific">Enterococcus raffinosus ATCC 49464</name>
    <dbReference type="NCBI Taxonomy" id="1158602"/>
    <lineage>
        <taxon>Bacteria</taxon>
        <taxon>Bacillati</taxon>
        <taxon>Bacillota</taxon>
        <taxon>Bacilli</taxon>
        <taxon>Lactobacillales</taxon>
        <taxon>Enterococcaceae</taxon>
        <taxon>Enterococcus</taxon>
    </lineage>
</organism>
<protein>
    <submittedName>
        <fullName evidence="2">Uncharacterized protein</fullName>
    </submittedName>
</protein>
<dbReference type="Proteomes" id="UP000013877">
    <property type="component" value="Unassembled WGS sequence"/>
</dbReference>
<evidence type="ECO:0000313" key="3">
    <source>
        <dbReference type="EMBL" id="EOT75719.1"/>
    </source>
</evidence>
<feature type="compositionally biased region" description="Basic and acidic residues" evidence="1">
    <location>
        <begin position="83"/>
        <end position="102"/>
    </location>
</feature>
<evidence type="ECO:0000313" key="4">
    <source>
        <dbReference type="Proteomes" id="UP000013877"/>
    </source>
</evidence>
<feature type="compositionally biased region" description="Acidic residues" evidence="1">
    <location>
        <begin position="116"/>
        <end position="131"/>
    </location>
</feature>
<comment type="caution">
    <text evidence="2">The sequence shown here is derived from an EMBL/GenBank/DDBJ whole genome shotgun (WGS) entry which is preliminary data.</text>
</comment>
<gene>
    <name evidence="3" type="ORF">I590_02543</name>
    <name evidence="2" type="ORF">UAK_02599</name>
</gene>
<feature type="region of interest" description="Disordered" evidence="1">
    <location>
        <begin position="37"/>
        <end position="63"/>
    </location>
</feature>
<dbReference type="PATRIC" id="fig|1158602.3.peg.2600"/>
<proteinExistence type="predicted"/>
<dbReference type="RefSeq" id="WP_010745807.1">
    <property type="nucleotide sequence ID" value="NZ_ASWF01000003.1"/>
</dbReference>
<name>R2R8Y2_9ENTE</name>
<dbReference type="HOGENOM" id="CLU_1313822_0_0_9"/>
<sequence length="209" mass="23349">MKKFSVTLSGESMEEVYAAAAELAAGIGPVKSLIMDKAQKEKAPTKEKPEAEKTAVDDDEPEIATQNRWIQLVDGTMVAIKKGEELPAPEDRGKNVTKKEYQAWEQAQLSGKNDDKEDGFEDEDDDFEDDNWTTSDVKVIDFPTFKQVVKLFGDKDVDRAKKLMKKHSKGNSASIGQFEDDVEGRAAIDAELKERWKNYEKAVAKVTGE</sequence>
<keyword evidence="5" id="KW-1185">Reference proteome</keyword>